<comment type="caution">
    <text evidence="1">The sequence shown here is derived from an EMBL/GenBank/DDBJ whole genome shotgun (WGS) entry which is preliminary data.</text>
</comment>
<name>A0AAE0DLT7_9LECA</name>
<evidence type="ECO:0000313" key="1">
    <source>
        <dbReference type="EMBL" id="KAK3174090.1"/>
    </source>
</evidence>
<accession>A0AAE0DLT7</accession>
<organism evidence="1 2">
    <name type="scientific">Lepraria neglecta</name>
    <dbReference type="NCBI Taxonomy" id="209136"/>
    <lineage>
        <taxon>Eukaryota</taxon>
        <taxon>Fungi</taxon>
        <taxon>Dikarya</taxon>
        <taxon>Ascomycota</taxon>
        <taxon>Pezizomycotina</taxon>
        <taxon>Lecanoromycetes</taxon>
        <taxon>OSLEUM clade</taxon>
        <taxon>Lecanoromycetidae</taxon>
        <taxon>Lecanorales</taxon>
        <taxon>Lecanorineae</taxon>
        <taxon>Stereocaulaceae</taxon>
        <taxon>Lepraria</taxon>
    </lineage>
</organism>
<sequence length="150" mass="16431">MDPPTDSLHRNNDGTVRDDVELKVTDICSTNPQDPTYCATPADIKIDRIKADLLFSSVTNKTAAENAALQGGTEYPKKVWWFFSRCWDDQYVNNADTYPAAGLPAYKDGALKTGAERQADGLIIVLIGRLGIRIRRGGKGDGQPTGDCHF</sequence>
<reference evidence="1" key="1">
    <citation type="submission" date="2022-11" db="EMBL/GenBank/DDBJ databases">
        <title>Chromosomal genome sequence assembly and mating type (MAT) locus characterization of the leprose asexual lichenized fungus Lepraria neglecta (Nyl.) Erichsen.</title>
        <authorList>
            <person name="Allen J.L."/>
            <person name="Pfeffer B."/>
        </authorList>
    </citation>
    <scope>NUCLEOTIDE SEQUENCE</scope>
    <source>
        <strain evidence="1">Allen 5258</strain>
    </source>
</reference>
<protein>
    <submittedName>
        <fullName evidence="1">Uncharacterized protein</fullName>
    </submittedName>
</protein>
<dbReference type="AlphaFoldDB" id="A0AAE0DLT7"/>
<gene>
    <name evidence="1" type="ORF">OEA41_001334</name>
</gene>
<keyword evidence="2" id="KW-1185">Reference proteome</keyword>
<proteinExistence type="predicted"/>
<dbReference type="EMBL" id="JASNWA010000006">
    <property type="protein sequence ID" value="KAK3174090.1"/>
    <property type="molecule type" value="Genomic_DNA"/>
</dbReference>
<evidence type="ECO:0000313" key="2">
    <source>
        <dbReference type="Proteomes" id="UP001276659"/>
    </source>
</evidence>
<dbReference type="Proteomes" id="UP001276659">
    <property type="component" value="Unassembled WGS sequence"/>
</dbReference>